<dbReference type="RefSeq" id="WP_135372638.1">
    <property type="nucleotide sequence ID" value="NZ_RKLY01000013.1"/>
</dbReference>
<sequence>MNDYGFSYNNRFSPNNKDKMYLYIFRGQVVLNALIIFTFSAMTKNLYLFIPIFLNLLALKVKSRPQKISERLNFVFQLFLQVFIIAESYFYLITFSTRYYDWNLPSSLILFLISILVMYIPYAVVFLTPFENKFVQLLLSIFSFEFIAMGSLSIVTYSTILDFNPLIAKLSDTRFMGALVFLIIALVLMRKWGYAYPHMVPSRHINYIILLFLLLLCFWFTMWNAFSGGKDFLSSLYTFDFSHAKFRIEYLLSGLEAGIAEETLFRYMFLTILLAAFKNFRWKIFFASFISSLCFGLLHLSNLSAGQDLPNTINQVIFATGMGLLMCGLYLYTDTFFIPVIFHTLLDTLAFTTSGEVMTGKVTNLQNIFTVVETLIFIVIALGLLIAVYRRKYSNSNYFTI</sequence>
<proteinExistence type="inferred from homology"/>
<accession>A0A4Z0JMH8</accession>
<keyword evidence="5" id="KW-1185">Reference proteome</keyword>
<evidence type="ECO:0000256" key="1">
    <source>
        <dbReference type="ARBA" id="ARBA00009067"/>
    </source>
</evidence>
<feature type="domain" description="CAAX prenyl protease 2/Lysostaphin resistance protein A-like" evidence="3">
    <location>
        <begin position="248"/>
        <end position="348"/>
    </location>
</feature>
<dbReference type="InterPro" id="IPR003675">
    <property type="entry name" value="Rce1/LyrA-like_dom"/>
</dbReference>
<organism evidence="4 5">
    <name type="scientific">Companilactobacillus suantsaicola</name>
    <dbReference type="NCBI Taxonomy" id="2487723"/>
    <lineage>
        <taxon>Bacteria</taxon>
        <taxon>Bacillati</taxon>
        <taxon>Bacillota</taxon>
        <taxon>Bacilli</taxon>
        <taxon>Lactobacillales</taxon>
        <taxon>Lactobacillaceae</taxon>
        <taxon>Companilactobacillus</taxon>
    </lineage>
</organism>
<feature type="transmembrane region" description="Helical" evidence="2">
    <location>
        <begin position="175"/>
        <end position="193"/>
    </location>
</feature>
<evidence type="ECO:0000313" key="5">
    <source>
        <dbReference type="Proteomes" id="UP000298021"/>
    </source>
</evidence>
<comment type="caution">
    <text evidence="4">The sequence shown here is derived from an EMBL/GenBank/DDBJ whole genome shotgun (WGS) entry which is preliminary data.</text>
</comment>
<feature type="transmembrane region" description="Helical" evidence="2">
    <location>
        <begin position="46"/>
        <end position="62"/>
    </location>
</feature>
<dbReference type="GO" id="GO:0008237">
    <property type="term" value="F:metallopeptidase activity"/>
    <property type="evidence" value="ECO:0007669"/>
    <property type="project" value="UniProtKB-KW"/>
</dbReference>
<keyword evidence="2" id="KW-0472">Membrane</keyword>
<dbReference type="GO" id="GO:0080120">
    <property type="term" value="P:CAAX-box protein maturation"/>
    <property type="evidence" value="ECO:0007669"/>
    <property type="project" value="UniProtKB-ARBA"/>
</dbReference>
<dbReference type="Proteomes" id="UP000298021">
    <property type="component" value="Unassembled WGS sequence"/>
</dbReference>
<feature type="transmembrane region" description="Helical" evidence="2">
    <location>
        <begin position="134"/>
        <end position="155"/>
    </location>
</feature>
<dbReference type="Pfam" id="PF02517">
    <property type="entry name" value="Rce1-like"/>
    <property type="match status" value="1"/>
</dbReference>
<dbReference type="GO" id="GO:0006508">
    <property type="term" value="P:proteolysis"/>
    <property type="evidence" value="ECO:0007669"/>
    <property type="project" value="UniProtKB-KW"/>
</dbReference>
<feature type="transmembrane region" description="Helical" evidence="2">
    <location>
        <begin position="74"/>
        <end position="92"/>
    </location>
</feature>
<keyword evidence="4" id="KW-0645">Protease</keyword>
<feature type="transmembrane region" description="Helical" evidence="2">
    <location>
        <begin position="312"/>
        <end position="332"/>
    </location>
</feature>
<dbReference type="OrthoDB" id="2319903at2"/>
<feature type="transmembrane region" description="Helical" evidence="2">
    <location>
        <begin position="205"/>
        <end position="226"/>
    </location>
</feature>
<protein>
    <submittedName>
        <fullName evidence="4">CPBP family intramembrane metalloprotease</fullName>
    </submittedName>
</protein>
<dbReference type="AlphaFoldDB" id="A0A4Z0JMH8"/>
<reference evidence="4 5" key="1">
    <citation type="submission" date="2018-10" db="EMBL/GenBank/DDBJ databases">
        <title>Lactobacillus sp. R7 and Lactobacillus sp. R19 isolated from fermented mustard green product of Taiwan.</title>
        <authorList>
            <person name="Lin S.-T."/>
        </authorList>
    </citation>
    <scope>NUCLEOTIDE SEQUENCE [LARGE SCALE GENOMIC DNA]</scope>
    <source>
        <strain evidence="4 5">BCRC 81127</strain>
    </source>
</reference>
<feature type="transmembrane region" description="Helical" evidence="2">
    <location>
        <begin position="368"/>
        <end position="389"/>
    </location>
</feature>
<dbReference type="EMBL" id="RKLY01000013">
    <property type="protein sequence ID" value="TGD23317.1"/>
    <property type="molecule type" value="Genomic_DNA"/>
</dbReference>
<dbReference type="GO" id="GO:0004175">
    <property type="term" value="F:endopeptidase activity"/>
    <property type="evidence" value="ECO:0007669"/>
    <property type="project" value="UniProtKB-ARBA"/>
</dbReference>
<feature type="transmembrane region" description="Helical" evidence="2">
    <location>
        <begin position="21"/>
        <end position="40"/>
    </location>
</feature>
<name>A0A4Z0JMH8_9LACO</name>
<gene>
    <name evidence="4" type="ORF">EGT49_06405</name>
</gene>
<feature type="transmembrane region" description="Helical" evidence="2">
    <location>
        <begin position="280"/>
        <end position="300"/>
    </location>
</feature>
<keyword evidence="2" id="KW-0812">Transmembrane</keyword>
<comment type="similarity">
    <text evidence="1">Belongs to the UPF0177 family.</text>
</comment>
<evidence type="ECO:0000256" key="2">
    <source>
        <dbReference type="SAM" id="Phobius"/>
    </source>
</evidence>
<evidence type="ECO:0000313" key="4">
    <source>
        <dbReference type="EMBL" id="TGD23317.1"/>
    </source>
</evidence>
<evidence type="ECO:0000259" key="3">
    <source>
        <dbReference type="Pfam" id="PF02517"/>
    </source>
</evidence>
<keyword evidence="4" id="KW-0482">Metalloprotease</keyword>
<feature type="transmembrane region" description="Helical" evidence="2">
    <location>
        <begin position="104"/>
        <end position="127"/>
    </location>
</feature>
<keyword evidence="2" id="KW-1133">Transmembrane helix</keyword>
<keyword evidence="4" id="KW-0378">Hydrolase</keyword>